<protein>
    <recommendedName>
        <fullName evidence="1">Sulfatase-modifying factor enzyme-like domain-containing protein</fullName>
    </recommendedName>
</protein>
<dbReference type="Proteomes" id="UP000612362">
    <property type="component" value="Unassembled WGS sequence"/>
</dbReference>
<accession>A0A8J3I8V4</accession>
<dbReference type="Pfam" id="PF03781">
    <property type="entry name" value="FGE-sulfatase"/>
    <property type="match status" value="2"/>
</dbReference>
<feature type="domain" description="Sulfatase-modifying factor enzyme-like" evidence="1">
    <location>
        <begin position="982"/>
        <end position="1084"/>
    </location>
</feature>
<dbReference type="InterPro" id="IPR016187">
    <property type="entry name" value="CTDL_fold"/>
</dbReference>
<sequence length="1267" mass="143560">MGSGWKNSVVLITSSDHTESHFGTGFVIYNDERHTYLVTCAHVIREVGGPEKVEISGMQAKVIALGPEDGADIAVVRIERHFARETLPLYETSAIGKPFRTAGFQSDGRQHLIRELHGQLGEQVGIQQRRQQERIKAWDLEVTDKFTLQPGYSGSPVVNEDDHVIGIVNTRRGEGKTGVAISVEALRSIWQEMPASLFKQDNKHRRFQKVPATFPYLVQGNIHRPPLLLKSRPHNDSFAAMTSVFFQRVNKSSPFSIQQPQNRTVDTILSEWLATAQSENPLLFFFDFTADIAFALSEIAKQLPESLWIDGSSFYDRALATWKEHEEHALQIEDWPTTMFLVDFSSLTLTHIAEQLSTPSSDAEPTPLIKKLSTFLRWAKSKQHHVVVAIPKYILTDTDFVILQQQTDALFLPERLFAAAYAERVTLCEQLLNSPLHFPDILHPLVSANSSTLPIVIAHYFRDVARIRVAPEKDEQKAIAILLDLAHYLMRDGFYEIAFRIEQYCVTRKVIQQSIHLHVDIFLYADNEKDRMVGSLPTAADLPFVLQHGALTGDTGSGKTTALHQIEHHWALPRLETMGKSIDTYLPIYVPLLPASPFDLQQQIERALSSDLFTRIDVGPKRYPLECHTLVAGLKSFFAFQKIFSSPLLLLLDNADVLTVLDQAQLQDDIDKLGTSSRQIDILVAFREGAMTPLRHRHSAQLQPLDEDQVNEFLAKRRGDKKIHSLLYQIARPISSYIRNPLLLGMICDLGLAFNDMYTVSLHDLLERYVHRARSQLQPGYAQRIIDEWLPDIARHDLLESWSAQVAKVRNVPELILLASKVGLLANNAGNGNVLAFQFVYLRDYFLARYIAHDIQQRGVEPSLTAFFHDMQRCSLPPFRWETVFKILIKQLQKKDVSAFIDFLSLSMQAPQLAQRCLLELGPDMFGLPRRPASALVQSIEDWNIPLEKRIEAAHVLGNLDPRIPDIGRLLSALVKIEPSEFMPGFGIAKYPVTNKEFARFLQDQGYQTKAYWTERGWDWLQRTKTLYPRYWGHGQLNRPNYPVVGVNFFEAKAYCMWLSQCLGVQCDLPSVTQWDRAAHGSERSFELLLALYRETLRKGSVPDKHVIQRQIAQQNAKKVASMQRHKAAEIVEEQKELDSQVESLLINELISIADKALKDYQGQIGSMLPIPIGMHPSNSIGCHDFYGNVWEWTNTVFSHVANYVENVLTTTAVYPGESAFVKGGAPGVANSAIWTLLGGWFDPFVRFHKLGFRIVSVANSERLIHG</sequence>
<dbReference type="Gene3D" id="3.90.1580.10">
    <property type="entry name" value="paralog of FGE (formylglycine-generating enzyme)"/>
    <property type="match status" value="1"/>
</dbReference>
<dbReference type="InterPro" id="IPR009003">
    <property type="entry name" value="Peptidase_S1_PA"/>
</dbReference>
<organism evidence="2 3">
    <name type="scientific">Ktedonospora formicarum</name>
    <dbReference type="NCBI Taxonomy" id="2778364"/>
    <lineage>
        <taxon>Bacteria</taxon>
        <taxon>Bacillati</taxon>
        <taxon>Chloroflexota</taxon>
        <taxon>Ktedonobacteria</taxon>
        <taxon>Ktedonobacterales</taxon>
        <taxon>Ktedonobacteraceae</taxon>
        <taxon>Ktedonospora</taxon>
    </lineage>
</organism>
<dbReference type="SUPFAM" id="SSF50494">
    <property type="entry name" value="Trypsin-like serine proteases"/>
    <property type="match status" value="1"/>
</dbReference>
<dbReference type="AlphaFoldDB" id="A0A8J3I8V4"/>
<dbReference type="InterPro" id="IPR005532">
    <property type="entry name" value="SUMF_dom"/>
</dbReference>
<evidence type="ECO:0000313" key="2">
    <source>
        <dbReference type="EMBL" id="GHO48960.1"/>
    </source>
</evidence>
<dbReference type="InterPro" id="IPR027417">
    <property type="entry name" value="P-loop_NTPase"/>
</dbReference>
<dbReference type="InterPro" id="IPR042095">
    <property type="entry name" value="SUMF_sf"/>
</dbReference>
<dbReference type="SUPFAM" id="SSF52540">
    <property type="entry name" value="P-loop containing nucleoside triphosphate hydrolases"/>
    <property type="match status" value="1"/>
</dbReference>
<dbReference type="Gene3D" id="3.40.50.300">
    <property type="entry name" value="P-loop containing nucleotide triphosphate hydrolases"/>
    <property type="match status" value="1"/>
</dbReference>
<evidence type="ECO:0000313" key="3">
    <source>
        <dbReference type="Proteomes" id="UP000612362"/>
    </source>
</evidence>
<proteinExistence type="predicted"/>
<reference evidence="2" key="1">
    <citation type="submission" date="2020-10" db="EMBL/GenBank/DDBJ databases">
        <title>Taxonomic study of unclassified bacteria belonging to the class Ktedonobacteria.</title>
        <authorList>
            <person name="Yabe S."/>
            <person name="Wang C.M."/>
            <person name="Zheng Y."/>
            <person name="Sakai Y."/>
            <person name="Cavaletti L."/>
            <person name="Monciardini P."/>
            <person name="Donadio S."/>
        </authorList>
    </citation>
    <scope>NUCLEOTIDE SEQUENCE</scope>
    <source>
        <strain evidence="2">SOSP1-1</strain>
    </source>
</reference>
<dbReference type="Pfam" id="PF13365">
    <property type="entry name" value="Trypsin_2"/>
    <property type="match status" value="1"/>
</dbReference>
<dbReference type="SUPFAM" id="SSF56436">
    <property type="entry name" value="C-type lectin-like"/>
    <property type="match status" value="1"/>
</dbReference>
<dbReference type="PANTHER" id="PTHR23150">
    <property type="entry name" value="SULFATASE MODIFYING FACTOR 1, 2"/>
    <property type="match status" value="1"/>
</dbReference>
<comment type="caution">
    <text evidence="2">The sequence shown here is derived from an EMBL/GenBank/DDBJ whole genome shotgun (WGS) entry which is preliminary data.</text>
</comment>
<feature type="domain" description="Sulfatase-modifying factor enzyme-like" evidence="1">
    <location>
        <begin position="1168"/>
        <end position="1256"/>
    </location>
</feature>
<dbReference type="InterPro" id="IPR051043">
    <property type="entry name" value="Sulfatase_Mod_Factor_Kinase"/>
</dbReference>
<evidence type="ECO:0000259" key="1">
    <source>
        <dbReference type="Pfam" id="PF03781"/>
    </source>
</evidence>
<dbReference type="EMBL" id="BNJF01000004">
    <property type="protein sequence ID" value="GHO48960.1"/>
    <property type="molecule type" value="Genomic_DNA"/>
</dbReference>
<gene>
    <name evidence="2" type="ORF">KSX_71230</name>
</gene>
<dbReference type="Gene3D" id="2.40.10.10">
    <property type="entry name" value="Trypsin-like serine proteases"/>
    <property type="match status" value="2"/>
</dbReference>
<keyword evidence="3" id="KW-1185">Reference proteome</keyword>
<dbReference type="InterPro" id="IPR043504">
    <property type="entry name" value="Peptidase_S1_PA_chymotrypsin"/>
</dbReference>
<name>A0A8J3I8V4_9CHLR</name>